<reference evidence="9 10" key="1">
    <citation type="journal article" date="2015" name="Genome Biol. Evol.">
        <title>The genome of winter moth (Operophtera brumata) provides a genomic perspective on sexual dimorphism and phenology.</title>
        <authorList>
            <person name="Derks M.F."/>
            <person name="Smit S."/>
            <person name="Salis L."/>
            <person name="Schijlen E."/>
            <person name="Bossers A."/>
            <person name="Mateman C."/>
            <person name="Pijl A.S."/>
            <person name="de Ridder D."/>
            <person name="Groenen M.A."/>
            <person name="Visser M.E."/>
            <person name="Megens H.J."/>
        </authorList>
    </citation>
    <scope>NUCLEOTIDE SEQUENCE [LARGE SCALE GENOMIC DNA]</scope>
    <source>
        <strain evidence="9">WM2013NL</strain>
        <tissue evidence="9">Head and thorax</tissue>
    </source>
</reference>
<accession>A0A0L7KUT2</accession>
<keyword evidence="2" id="KW-1003">Cell membrane</keyword>
<dbReference type="STRING" id="104452.A0A0L7KUT2"/>
<dbReference type="Gene3D" id="1.10.287.70">
    <property type="match status" value="1"/>
</dbReference>
<evidence type="ECO:0000313" key="9">
    <source>
        <dbReference type="EMBL" id="KOB67027.1"/>
    </source>
</evidence>
<dbReference type="Gene3D" id="3.40.190.10">
    <property type="entry name" value="Periplasmic binding protein-like II"/>
    <property type="match status" value="1"/>
</dbReference>
<evidence type="ECO:0000256" key="4">
    <source>
        <dbReference type="ARBA" id="ARBA00022989"/>
    </source>
</evidence>
<dbReference type="InterPro" id="IPR052192">
    <property type="entry name" value="Insect_Ionotropic_Sensory_Rcpt"/>
</dbReference>
<dbReference type="SUPFAM" id="SSF53850">
    <property type="entry name" value="Periplasmic binding protein-like II"/>
    <property type="match status" value="1"/>
</dbReference>
<sequence>MKASKSRALCRRYTWLILHNSSLNSSSMEDLLDSLEILPDADVTWSSADVAVEIYRVKGNQPLIVTLLELTRNASLEDMETSWNARPSTVTRRRNLRNVFLKAATVITQPQHFKGWLDLTNRQIDTFPKLTYPLMMLLAEDLNYRHNLKQLDLYGEEDNGSFDGLAGLLQRREVEVGVSSIFMRADRWRVMDYVSETCELRGAFLFRQPSQSSVSNVFLLPFSRGVWAACAVVLASAAVTLAVLARRLRAHHPQLQVLTFPEAVSFAIGTICQQGECFLPFLRPLALVLGTRE</sequence>
<dbReference type="PANTHER" id="PTHR42643:SF33">
    <property type="entry name" value="GLUTAMATE RECEPTOR 2-LIKE PROTEIN"/>
    <property type="match status" value="1"/>
</dbReference>
<keyword evidence="6 9" id="KW-0675">Receptor</keyword>
<keyword evidence="5 8" id="KW-0472">Membrane</keyword>
<dbReference type="PANTHER" id="PTHR42643">
    <property type="entry name" value="IONOTROPIC RECEPTOR 20A-RELATED"/>
    <property type="match status" value="1"/>
</dbReference>
<dbReference type="GO" id="GO:0005886">
    <property type="term" value="C:plasma membrane"/>
    <property type="evidence" value="ECO:0007669"/>
    <property type="project" value="UniProtKB-SubCell"/>
</dbReference>
<gene>
    <name evidence="9" type="ORF">OBRU01_20314</name>
</gene>
<keyword evidence="3 8" id="KW-0812">Transmembrane</keyword>
<name>A0A0L7KUT2_OPEBR</name>
<dbReference type="AlphaFoldDB" id="A0A0L7KUT2"/>
<keyword evidence="10" id="KW-1185">Reference proteome</keyword>
<protein>
    <submittedName>
        <fullName evidence="9">Ionotropic receptor</fullName>
    </submittedName>
</protein>
<evidence type="ECO:0000256" key="7">
    <source>
        <dbReference type="ARBA" id="ARBA00023180"/>
    </source>
</evidence>
<feature type="transmembrane region" description="Helical" evidence="8">
    <location>
        <begin position="225"/>
        <end position="245"/>
    </location>
</feature>
<keyword evidence="4 8" id="KW-1133">Transmembrane helix</keyword>
<evidence type="ECO:0000313" key="10">
    <source>
        <dbReference type="Proteomes" id="UP000037510"/>
    </source>
</evidence>
<dbReference type="EMBL" id="JTDY01005417">
    <property type="protein sequence ID" value="KOB67027.1"/>
    <property type="molecule type" value="Genomic_DNA"/>
</dbReference>
<comment type="caution">
    <text evidence="9">The sequence shown here is derived from an EMBL/GenBank/DDBJ whole genome shotgun (WGS) entry which is preliminary data.</text>
</comment>
<evidence type="ECO:0000256" key="8">
    <source>
        <dbReference type="SAM" id="Phobius"/>
    </source>
</evidence>
<comment type="subcellular location">
    <subcellularLocation>
        <location evidence="1">Cell membrane</location>
        <topology evidence="1">Multi-pass membrane protein</topology>
    </subcellularLocation>
</comment>
<evidence type="ECO:0000256" key="3">
    <source>
        <dbReference type="ARBA" id="ARBA00022692"/>
    </source>
</evidence>
<evidence type="ECO:0000256" key="6">
    <source>
        <dbReference type="ARBA" id="ARBA00023170"/>
    </source>
</evidence>
<keyword evidence="7" id="KW-0325">Glycoprotein</keyword>
<evidence type="ECO:0000256" key="2">
    <source>
        <dbReference type="ARBA" id="ARBA00022475"/>
    </source>
</evidence>
<dbReference type="Proteomes" id="UP000037510">
    <property type="component" value="Unassembled WGS sequence"/>
</dbReference>
<evidence type="ECO:0000256" key="1">
    <source>
        <dbReference type="ARBA" id="ARBA00004651"/>
    </source>
</evidence>
<proteinExistence type="predicted"/>
<evidence type="ECO:0000256" key="5">
    <source>
        <dbReference type="ARBA" id="ARBA00023136"/>
    </source>
</evidence>
<organism evidence="9 10">
    <name type="scientific">Operophtera brumata</name>
    <name type="common">Winter moth</name>
    <name type="synonym">Phalaena brumata</name>
    <dbReference type="NCBI Taxonomy" id="104452"/>
    <lineage>
        <taxon>Eukaryota</taxon>
        <taxon>Metazoa</taxon>
        <taxon>Ecdysozoa</taxon>
        <taxon>Arthropoda</taxon>
        <taxon>Hexapoda</taxon>
        <taxon>Insecta</taxon>
        <taxon>Pterygota</taxon>
        <taxon>Neoptera</taxon>
        <taxon>Endopterygota</taxon>
        <taxon>Lepidoptera</taxon>
        <taxon>Glossata</taxon>
        <taxon>Ditrysia</taxon>
        <taxon>Geometroidea</taxon>
        <taxon>Geometridae</taxon>
        <taxon>Larentiinae</taxon>
        <taxon>Operophtera</taxon>
    </lineage>
</organism>